<sequence>MKQGSLLLLKIAVCLFGTPALTLCIFGLPWLANNPVSPEYAHILYPVVIGIYGSVIPFCIALYQTLRILNSIDNGHAFSELSVRALKL</sequence>
<name>A0A5K7X1G3_9BACL</name>
<protein>
    <recommendedName>
        <fullName evidence="4">DUF2975 domain-containing protein</fullName>
    </recommendedName>
</protein>
<feature type="transmembrane region" description="Helical" evidence="1">
    <location>
        <begin position="7"/>
        <end position="31"/>
    </location>
</feature>
<gene>
    <name evidence="2" type="ORF">St703_25290</name>
</gene>
<accession>A0A5K7X1G3</accession>
<evidence type="ECO:0008006" key="4">
    <source>
        <dbReference type="Google" id="ProtNLM"/>
    </source>
</evidence>
<reference evidence="2 3" key="1">
    <citation type="submission" date="2019-09" db="EMBL/GenBank/DDBJ databases">
        <title>Complete genome sequence of Sporolactobacillus terrae 70-3.</title>
        <authorList>
            <person name="Tanaka N."/>
            <person name="Shiwa Y."/>
            <person name="Fujita N."/>
            <person name="Tanasupawat S."/>
        </authorList>
    </citation>
    <scope>NUCLEOTIDE SEQUENCE [LARGE SCALE GENOMIC DNA]</scope>
    <source>
        <strain evidence="2 3">70-3</strain>
    </source>
</reference>
<dbReference type="AlphaFoldDB" id="A0A5K7X1G3"/>
<keyword evidence="1" id="KW-1133">Transmembrane helix</keyword>
<dbReference type="Proteomes" id="UP000326951">
    <property type="component" value="Chromosome"/>
</dbReference>
<dbReference type="EMBL" id="AP021853">
    <property type="protein sequence ID" value="BBN99824.1"/>
    <property type="molecule type" value="Genomic_DNA"/>
</dbReference>
<organism evidence="2 3">
    <name type="scientific">Sporolactobacillus terrae</name>
    <dbReference type="NCBI Taxonomy" id="269673"/>
    <lineage>
        <taxon>Bacteria</taxon>
        <taxon>Bacillati</taxon>
        <taxon>Bacillota</taxon>
        <taxon>Bacilli</taxon>
        <taxon>Bacillales</taxon>
        <taxon>Sporolactobacillaceae</taxon>
        <taxon>Sporolactobacillus</taxon>
    </lineage>
</organism>
<keyword evidence="1" id="KW-0812">Transmembrane</keyword>
<evidence type="ECO:0000313" key="3">
    <source>
        <dbReference type="Proteomes" id="UP000326951"/>
    </source>
</evidence>
<feature type="transmembrane region" description="Helical" evidence="1">
    <location>
        <begin position="43"/>
        <end position="63"/>
    </location>
</feature>
<evidence type="ECO:0000313" key="2">
    <source>
        <dbReference type="EMBL" id="BBN99824.1"/>
    </source>
</evidence>
<proteinExistence type="predicted"/>
<dbReference type="InterPro" id="IPR021354">
    <property type="entry name" value="DUF2975"/>
</dbReference>
<keyword evidence="1" id="KW-0472">Membrane</keyword>
<evidence type="ECO:0000256" key="1">
    <source>
        <dbReference type="SAM" id="Phobius"/>
    </source>
</evidence>
<dbReference type="Pfam" id="PF11188">
    <property type="entry name" value="DUF2975"/>
    <property type="match status" value="1"/>
</dbReference>